<reference evidence="1" key="1">
    <citation type="submission" date="2022-04" db="EMBL/GenBank/DDBJ databases">
        <title>Genome of the entomopathogenic fungus Entomophthora muscae.</title>
        <authorList>
            <person name="Elya C."/>
            <person name="Lovett B.R."/>
            <person name="Lee E."/>
            <person name="Macias A.M."/>
            <person name="Hajek A.E."/>
            <person name="De Bivort B.L."/>
            <person name="Kasson M.T."/>
            <person name="De Fine Licht H.H."/>
            <person name="Stajich J.E."/>
        </authorList>
    </citation>
    <scope>NUCLEOTIDE SEQUENCE</scope>
    <source>
        <strain evidence="1">Berkeley</strain>
    </source>
</reference>
<proteinExistence type="predicted"/>
<comment type="caution">
    <text evidence="1">The sequence shown here is derived from an EMBL/GenBank/DDBJ whole genome shotgun (WGS) entry which is preliminary data.</text>
</comment>
<name>A0ACC2T0K8_9FUNG</name>
<protein>
    <submittedName>
        <fullName evidence="1">Uncharacterized protein</fullName>
    </submittedName>
</protein>
<keyword evidence="2" id="KW-1185">Reference proteome</keyword>
<accession>A0ACC2T0K8</accession>
<evidence type="ECO:0000313" key="2">
    <source>
        <dbReference type="Proteomes" id="UP001165960"/>
    </source>
</evidence>
<gene>
    <name evidence="1" type="ORF">DSO57_1032408</name>
</gene>
<dbReference type="EMBL" id="QTSX02003793">
    <property type="protein sequence ID" value="KAJ9068069.1"/>
    <property type="molecule type" value="Genomic_DNA"/>
</dbReference>
<sequence length="229" mass="24733">MPSSNSIQANQLLPGPDKVMQGYTGSFNREASVYGNSQPTGPSPTTTQECVLSPASSSIPLFAHCAHAAINQNPFHTGIQNQPTEPRDHSGKPEYRISQSDGIIWFPRQTHPSPSQQDAEENLSPQNCYENGQKARDAYVPWGLAAAPGVCVTSDKLLSTMIIKRPQLWESNPDAPRAASPQGQPPSCLQFLGFKSESDLTSENLLKPDEPSLPTTMPPALEVSVNPTN</sequence>
<evidence type="ECO:0000313" key="1">
    <source>
        <dbReference type="EMBL" id="KAJ9068069.1"/>
    </source>
</evidence>
<dbReference type="Proteomes" id="UP001165960">
    <property type="component" value="Unassembled WGS sequence"/>
</dbReference>
<organism evidence="1 2">
    <name type="scientific">Entomophthora muscae</name>
    <dbReference type="NCBI Taxonomy" id="34485"/>
    <lineage>
        <taxon>Eukaryota</taxon>
        <taxon>Fungi</taxon>
        <taxon>Fungi incertae sedis</taxon>
        <taxon>Zoopagomycota</taxon>
        <taxon>Entomophthoromycotina</taxon>
        <taxon>Entomophthoromycetes</taxon>
        <taxon>Entomophthorales</taxon>
        <taxon>Entomophthoraceae</taxon>
        <taxon>Entomophthora</taxon>
    </lineage>
</organism>